<dbReference type="AlphaFoldDB" id="A0A0P6YNC7"/>
<dbReference type="PROSITE" id="PS51257">
    <property type="entry name" value="PROKAR_LIPOPROTEIN"/>
    <property type="match status" value="1"/>
</dbReference>
<dbReference type="Proteomes" id="UP000050277">
    <property type="component" value="Unassembled WGS sequence"/>
</dbReference>
<evidence type="ECO:0000313" key="3">
    <source>
        <dbReference type="Proteomes" id="UP000050277"/>
    </source>
</evidence>
<sequence>MRFWPLWLMLLTLSLSSCGASAPPLPPVAPNQANQILLLNELDGIGANSTITILAPALISQSNTILAGSLELGAEPIAYQPVLAIPAQTLAITSNVTVLRINGVLKSPTELEPITVKPIEPTNISLGELNQNLAVYNNQVLRLHGTLLLKDQAALLVEEVGSGGVPTANAAQITVEQIPSQSPLIQQLPNQQGNIRYGQLSLVGMLRGKTLHVFWVEAQP</sequence>
<feature type="signal peptide" evidence="1">
    <location>
        <begin position="1"/>
        <end position="22"/>
    </location>
</feature>
<evidence type="ECO:0008006" key="4">
    <source>
        <dbReference type="Google" id="ProtNLM"/>
    </source>
</evidence>
<feature type="chain" id="PRO_5006133750" description="DUF5666 domain-containing protein" evidence="1">
    <location>
        <begin position="23"/>
        <end position="220"/>
    </location>
</feature>
<keyword evidence="1" id="KW-0732">Signal</keyword>
<keyword evidence="3" id="KW-1185">Reference proteome</keyword>
<organism evidence="2 3">
    <name type="scientific">Herpetosiphon geysericola</name>
    <dbReference type="NCBI Taxonomy" id="70996"/>
    <lineage>
        <taxon>Bacteria</taxon>
        <taxon>Bacillati</taxon>
        <taxon>Chloroflexota</taxon>
        <taxon>Chloroflexia</taxon>
        <taxon>Herpetosiphonales</taxon>
        <taxon>Herpetosiphonaceae</taxon>
        <taxon>Herpetosiphon</taxon>
    </lineage>
</organism>
<evidence type="ECO:0000313" key="2">
    <source>
        <dbReference type="EMBL" id="KPL86767.1"/>
    </source>
</evidence>
<name>A0A0P6YNC7_9CHLR</name>
<gene>
    <name evidence="2" type="ORF">SE18_12450</name>
</gene>
<dbReference type="EMBL" id="LGKP01000021">
    <property type="protein sequence ID" value="KPL86767.1"/>
    <property type="molecule type" value="Genomic_DNA"/>
</dbReference>
<dbReference type="RefSeq" id="WP_054534777.1">
    <property type="nucleotide sequence ID" value="NZ_LGKP01000021.1"/>
</dbReference>
<reference evidence="2 3" key="1">
    <citation type="submission" date="2015-07" db="EMBL/GenBank/DDBJ databases">
        <title>Whole genome sequence of Herpetosiphon geysericola DSM 7119.</title>
        <authorList>
            <person name="Hemp J."/>
            <person name="Ward L.M."/>
            <person name="Pace L.A."/>
            <person name="Fischer W.W."/>
        </authorList>
    </citation>
    <scope>NUCLEOTIDE SEQUENCE [LARGE SCALE GENOMIC DNA]</scope>
    <source>
        <strain evidence="2 3">DSM 7119</strain>
    </source>
</reference>
<dbReference type="OrthoDB" id="157264at2"/>
<accession>A0A0P6YNC7</accession>
<evidence type="ECO:0000256" key="1">
    <source>
        <dbReference type="SAM" id="SignalP"/>
    </source>
</evidence>
<proteinExistence type="predicted"/>
<protein>
    <recommendedName>
        <fullName evidence="4">DUF5666 domain-containing protein</fullName>
    </recommendedName>
</protein>
<comment type="caution">
    <text evidence="2">The sequence shown here is derived from an EMBL/GenBank/DDBJ whole genome shotgun (WGS) entry which is preliminary data.</text>
</comment>